<dbReference type="OMA" id="SSENWAP"/>
<dbReference type="Proteomes" id="UP000245464">
    <property type="component" value="Chromosome 3"/>
</dbReference>
<reference evidence="4" key="4">
    <citation type="journal article" date="2022" name="Microb. Genom.">
        <title>A global pangenome for the wheat fungal pathogen Pyrenophora tritici-repentis and prediction of effector protein structural homology.</title>
        <authorList>
            <person name="Moolhuijzen P.M."/>
            <person name="See P.T."/>
            <person name="Shi G."/>
            <person name="Powell H.R."/>
            <person name="Cockram J."/>
            <person name="Jorgensen L.N."/>
            <person name="Benslimane H."/>
            <person name="Strelkov S.E."/>
            <person name="Turner J."/>
            <person name="Liu Z."/>
            <person name="Moffat C.S."/>
        </authorList>
    </citation>
    <scope>NUCLEOTIDE SEQUENCE [LARGE SCALE GENOMIC DNA]</scope>
</reference>
<organism evidence="1 3">
    <name type="scientific">Pyrenophora tritici-repentis</name>
    <dbReference type="NCBI Taxonomy" id="45151"/>
    <lineage>
        <taxon>Eukaryota</taxon>
        <taxon>Fungi</taxon>
        <taxon>Dikarya</taxon>
        <taxon>Ascomycota</taxon>
        <taxon>Pezizomycotina</taxon>
        <taxon>Dothideomycetes</taxon>
        <taxon>Pleosporomycetidae</taxon>
        <taxon>Pleosporales</taxon>
        <taxon>Pleosporineae</taxon>
        <taxon>Pleosporaceae</taxon>
        <taxon>Pyrenophora</taxon>
    </lineage>
</organism>
<dbReference type="OrthoDB" id="3665401at2759"/>
<proteinExistence type="predicted"/>
<reference evidence="1" key="1">
    <citation type="journal article" date="2018" name="BMC Genomics">
        <title>Comparative genomics of the wheat fungal pathogen Pyrenophora tritici-repentis reveals chromosomal variations and genome plasticity.</title>
        <authorList>
            <person name="Moolhuijzen P."/>
            <person name="See P.T."/>
            <person name="Hane J.K."/>
            <person name="Shi G."/>
            <person name="Liu Z."/>
            <person name="Oliver R.P."/>
            <person name="Moffat C.S."/>
        </authorList>
    </citation>
    <scope>NUCLEOTIDE SEQUENCE [LARGE SCALE GENOMIC DNA]</scope>
    <source>
        <strain evidence="1">M4</strain>
    </source>
</reference>
<gene>
    <name evidence="2" type="ORF">Ptr86124_004610</name>
    <name evidence="1" type="ORF">PtrM4_085540</name>
</gene>
<name>A0A2W1FV03_9PLEO</name>
<keyword evidence="4" id="KW-1185">Reference proteome</keyword>
<evidence type="ECO:0000313" key="2">
    <source>
        <dbReference type="EMBL" id="KAI1516073.1"/>
    </source>
</evidence>
<reference evidence="2" key="3">
    <citation type="journal article" date="2022" name="bioRxiv">
        <title>A global pangenome for the wheat fungal pathogen Pyrenophora tritici-repentis and prediction of effector protein structural homology.</title>
        <authorList>
            <person name="Moolhuijzen P."/>
            <person name="See P.T."/>
            <person name="Shi G."/>
            <person name="Powell H.R."/>
            <person name="Cockram J."/>
            <person name="Jorgensen L.N."/>
            <person name="Benslimane H."/>
            <person name="Strelkov S.E."/>
            <person name="Turner J."/>
            <person name="Liu Z."/>
            <person name="Moffat C.S."/>
        </authorList>
    </citation>
    <scope>NUCLEOTIDE SEQUENCE</scope>
    <source>
        <strain evidence="2">86-124</strain>
    </source>
</reference>
<comment type="caution">
    <text evidence="1">The sequence shown here is derived from an EMBL/GenBank/DDBJ whole genome shotgun (WGS) entry which is preliminary data.</text>
</comment>
<dbReference type="EMBL" id="NQIK02000003">
    <property type="protein sequence ID" value="KAF7573649.1"/>
    <property type="molecule type" value="Genomic_DNA"/>
</dbReference>
<reference evidence="2" key="2">
    <citation type="submission" date="2021-05" db="EMBL/GenBank/DDBJ databases">
        <authorList>
            <person name="Moolhuijzen P.M."/>
            <person name="Moffat C.S."/>
        </authorList>
    </citation>
    <scope>NUCLEOTIDE SEQUENCE</scope>
    <source>
        <strain evidence="2">86-124</strain>
    </source>
</reference>
<dbReference type="AlphaFoldDB" id="A0A2W1FV03"/>
<dbReference type="Proteomes" id="UP000249757">
    <property type="component" value="Unassembled WGS sequence"/>
</dbReference>
<dbReference type="EMBL" id="NRDI02000005">
    <property type="protein sequence ID" value="KAI1516073.1"/>
    <property type="molecule type" value="Genomic_DNA"/>
</dbReference>
<accession>A0A2W1FV03</accession>
<evidence type="ECO:0000313" key="3">
    <source>
        <dbReference type="Proteomes" id="UP000245464"/>
    </source>
</evidence>
<evidence type="ECO:0000313" key="1">
    <source>
        <dbReference type="EMBL" id="KAF7573649.1"/>
    </source>
</evidence>
<protein>
    <submittedName>
        <fullName evidence="1">Uncharacterized protein</fullName>
    </submittedName>
</protein>
<evidence type="ECO:0000313" key="4">
    <source>
        <dbReference type="Proteomes" id="UP000249757"/>
    </source>
</evidence>
<sequence length="330" mass="36700">MVHAPDYRSGSMHDASVSAALLSQDALPLSAVGSTFSVGAEALRFDMGHHHTVNVASYRALLNGLVHTMCFELPQLEQFSIMNFAKSRWHSNLAGTPYILQELTMRPVPQALTTLDLQLDMSTHNTGLHLAQVSELIGRNPNLKVFKLCAGPDMEFYHRLYNKNWAHLLEALGSDPPFRLHTLEIDGLIASTTAPTLDRIIDVHSSNLRRLVLKNTNFCPPNSLGAFFNALANSEVRYYAWKQFMVPQAICLMSSRLLCSIVPDEALTPTYYNGLAPESDKDWVHITRDFVDNDGLFVWDDYDESMEKGGIKSAFRGVGIAIKCGAIECI</sequence>